<dbReference type="UniPathway" id="UPA00074">
    <property type="reaction ID" value="UER00128"/>
</dbReference>
<dbReference type="GO" id="GO:0004642">
    <property type="term" value="F:phosphoribosylformylglycinamidine synthase activity"/>
    <property type="evidence" value="ECO:0007669"/>
    <property type="project" value="UniProtKB-UniRule"/>
</dbReference>
<dbReference type="PANTHER" id="PTHR43555:SF1">
    <property type="entry name" value="PHOSPHORIBOSYLFORMYLGLYCINAMIDINE SYNTHASE SUBUNIT PURL"/>
    <property type="match status" value="1"/>
</dbReference>
<evidence type="ECO:0000256" key="3">
    <source>
        <dbReference type="ARBA" id="ARBA00022723"/>
    </source>
</evidence>
<evidence type="ECO:0000256" key="2">
    <source>
        <dbReference type="ARBA" id="ARBA00022598"/>
    </source>
</evidence>
<comment type="subunit">
    <text evidence="8">Monomer. Part of the FGAM synthase complex composed of 1 PurL, 1 PurQ and 2 PurS subunits.</text>
</comment>
<reference evidence="12" key="1">
    <citation type="submission" date="2020-07" db="EMBL/GenBank/DDBJ databases">
        <title>Koleobacter methoxysyntrophicus gen. nov., sp. nov., a novel anaerobic bacterium isolated from deep subsurface oil field and proposal of Koleobacterales ord. nov. in the phylum Firmicutes.</title>
        <authorList>
            <person name="Sakamoto S."/>
            <person name="Tamaki H."/>
        </authorList>
    </citation>
    <scope>NUCLEOTIDE SEQUENCE</scope>
    <source>
        <strain evidence="12">NRmbB1</strain>
    </source>
</reference>
<evidence type="ECO:0000259" key="9">
    <source>
        <dbReference type="Pfam" id="PF00586"/>
    </source>
</evidence>
<dbReference type="CDD" id="cd02203">
    <property type="entry name" value="PurL_repeat1"/>
    <property type="match status" value="1"/>
</dbReference>
<dbReference type="Proteomes" id="UP000662904">
    <property type="component" value="Chromosome"/>
</dbReference>
<feature type="domain" description="Phosphoribosylformylglycinamidine synthase linker" evidence="11">
    <location>
        <begin position="8"/>
        <end position="47"/>
    </location>
</feature>
<dbReference type="NCBIfam" id="NF002290">
    <property type="entry name" value="PRK01213.1"/>
    <property type="match status" value="1"/>
</dbReference>
<evidence type="ECO:0000256" key="4">
    <source>
        <dbReference type="ARBA" id="ARBA00022741"/>
    </source>
</evidence>
<organism evidence="12 13">
    <name type="scientific">Koleobacter methoxysyntrophicus</name>
    <dbReference type="NCBI Taxonomy" id="2751313"/>
    <lineage>
        <taxon>Bacteria</taxon>
        <taxon>Bacillati</taxon>
        <taxon>Bacillota</taxon>
        <taxon>Clostridia</taxon>
        <taxon>Koleobacterales</taxon>
        <taxon>Koleobacteraceae</taxon>
        <taxon>Koleobacter</taxon>
    </lineage>
</organism>
<dbReference type="GO" id="GO:0000287">
    <property type="term" value="F:magnesium ion binding"/>
    <property type="evidence" value="ECO:0007669"/>
    <property type="project" value="UniProtKB-UniRule"/>
</dbReference>
<dbReference type="GO" id="GO:0005524">
    <property type="term" value="F:ATP binding"/>
    <property type="evidence" value="ECO:0007669"/>
    <property type="project" value="UniProtKB-UniRule"/>
</dbReference>
<evidence type="ECO:0000256" key="7">
    <source>
        <dbReference type="ARBA" id="ARBA00022842"/>
    </source>
</evidence>
<dbReference type="FunFam" id="3.30.1330.10:FF:000004">
    <property type="entry name" value="Phosphoribosylformylglycinamidine synthase subunit PurL"/>
    <property type="match status" value="1"/>
</dbReference>
<feature type="active site" description="Proton acceptor" evidence="8">
    <location>
        <position position="89"/>
    </location>
</feature>
<dbReference type="InterPro" id="IPR041609">
    <property type="entry name" value="PurL_linker"/>
</dbReference>
<feature type="active site" evidence="8">
    <location>
        <position position="43"/>
    </location>
</feature>
<comment type="subcellular location">
    <subcellularLocation>
        <location evidence="8">Cytoplasm</location>
    </subcellularLocation>
</comment>
<feature type="binding site" evidence="8">
    <location>
        <position position="530"/>
    </location>
    <ligand>
        <name>substrate</name>
    </ligand>
</feature>
<evidence type="ECO:0000259" key="10">
    <source>
        <dbReference type="Pfam" id="PF02769"/>
    </source>
</evidence>
<keyword evidence="5 8" id="KW-0658">Purine biosynthesis</keyword>
<keyword evidence="7 8" id="KW-0460">Magnesium</keyword>
<keyword evidence="6 8" id="KW-0067">ATP-binding</keyword>
<dbReference type="PANTHER" id="PTHR43555">
    <property type="entry name" value="PHOSPHORIBOSYLFORMYLGLYCINAMIDINE SYNTHASE SUBUNIT PURL"/>
    <property type="match status" value="1"/>
</dbReference>
<comment type="similarity">
    <text evidence="8">Belongs to the FGAMS family.</text>
</comment>
<dbReference type="InterPro" id="IPR010074">
    <property type="entry name" value="PRibForGlyAmidine_synth_PurL"/>
</dbReference>
<evidence type="ECO:0000256" key="8">
    <source>
        <dbReference type="HAMAP-Rule" id="MF_00420"/>
    </source>
</evidence>
<feature type="binding site" evidence="8">
    <location>
        <position position="87"/>
    </location>
    <ligand>
        <name>Mg(2+)</name>
        <dbReference type="ChEBI" id="CHEBI:18420"/>
        <label>1</label>
    </ligand>
</feature>
<gene>
    <name evidence="8 12" type="primary">purL</name>
    <name evidence="12" type="ORF">H0A61_00329</name>
</gene>
<accession>A0A8A0RK45</accession>
<dbReference type="GO" id="GO:0006189">
    <property type="term" value="P:'de novo' IMP biosynthetic process"/>
    <property type="evidence" value="ECO:0007669"/>
    <property type="project" value="UniProtKB-UniRule"/>
</dbReference>
<keyword evidence="4 8" id="KW-0547">Nucleotide-binding</keyword>
<sequence>MADREAWKEMGLTEQEYNEIKKALGREPNYVELGMFGVMWSEHCSYKNSKPVLKRFPTDGERVLQGPGENAGIVDIGDNLAVVMKIESHNHPSAIEPYQGAATGVGGIIRDIFTMGARPVALLNSLRFGELDSPRVKYLFSGVVSGIAGYGNCVGIPTIGGEVYFARSYAGNPLVNAMCVGIVQHDRIVKGKACGVGNSVMLVGSTTGRDGIHGASFASEELSEDSEEKRPAVQVGDPFMEKLLLEACLELLQTGAVVGIQDLGAAGLTSSSCETAARAGTGIELDVALVPRREEGMTPYEVMLSESQERMLVIVERGREKEVQEIFKRWDLNAVNIGRVTDDGMLRVLDNGVKVAEVPALLLAEGAPVVKRPSQEPAYLKEANKLDPAELPVPSDFNDVLKELLASPNICSREWVYSQYDHMVRTDTIVLPGSDAAVLRIKGTGKAIALTADCNGRYCYLDPFEGGKAAVAEAARNLVCSGAKPLAVTDCLNFGNPEKPGIYWQFEKCVDGMSEACRALNTPVISGNVSFYNETKGSAIYPTPVVGMVGLIENIDRVTTQGFKNTGDLIVLIGQNGDDIGGSEYLKVRFGLEKGKPPRVDLEMEKKVQETCLECISLGIINSAHDTSEGGLAVALAESCISGKKGARVELEGEGLRDDVLLFGETQSRVIVSLAKENLHMLEKIAGDRQAPVKVIGWVTDEDFVINVVRDRGTVNLINLKVWEMEEIWSRQLDSIMEL</sequence>
<feature type="binding site" evidence="8">
    <location>
        <position position="234"/>
    </location>
    <ligand>
        <name>substrate</name>
    </ligand>
</feature>
<dbReference type="KEGG" id="kme:H0A61_00329"/>
<dbReference type="Pfam" id="PF00586">
    <property type="entry name" value="AIRS"/>
    <property type="match status" value="2"/>
</dbReference>
<evidence type="ECO:0000313" key="13">
    <source>
        <dbReference type="Proteomes" id="UP000662904"/>
    </source>
</evidence>
<dbReference type="AlphaFoldDB" id="A0A8A0RK45"/>
<dbReference type="EC" id="6.3.5.3" evidence="8"/>
<comment type="pathway">
    <text evidence="8">Purine metabolism; IMP biosynthesis via de novo pathway; 5-amino-1-(5-phospho-D-ribosyl)imidazole from N(2)-formyl-N(1)-(5-phospho-D-ribosyl)glycinamide: step 1/2.</text>
</comment>
<dbReference type="Gene3D" id="3.90.650.10">
    <property type="entry name" value="PurM-like C-terminal domain"/>
    <property type="match status" value="2"/>
</dbReference>
<feature type="binding site" evidence="8">
    <location>
        <position position="85"/>
    </location>
    <ligand>
        <name>ATP</name>
        <dbReference type="ChEBI" id="CHEBI:30616"/>
    </ligand>
</feature>
<comment type="catalytic activity">
    <reaction evidence="8">
        <text>N(2)-formyl-N(1)-(5-phospho-beta-D-ribosyl)glycinamide + L-glutamine + ATP + H2O = 2-formamido-N(1)-(5-O-phospho-beta-D-ribosyl)acetamidine + L-glutamate + ADP + phosphate + H(+)</text>
        <dbReference type="Rhea" id="RHEA:17129"/>
        <dbReference type="ChEBI" id="CHEBI:15377"/>
        <dbReference type="ChEBI" id="CHEBI:15378"/>
        <dbReference type="ChEBI" id="CHEBI:29985"/>
        <dbReference type="ChEBI" id="CHEBI:30616"/>
        <dbReference type="ChEBI" id="CHEBI:43474"/>
        <dbReference type="ChEBI" id="CHEBI:58359"/>
        <dbReference type="ChEBI" id="CHEBI:147286"/>
        <dbReference type="ChEBI" id="CHEBI:147287"/>
        <dbReference type="ChEBI" id="CHEBI:456216"/>
        <dbReference type="EC" id="6.3.5.3"/>
    </reaction>
</comment>
<feature type="binding site" evidence="8">
    <location>
        <position position="262"/>
    </location>
    <ligand>
        <name>Mg(2+)</name>
        <dbReference type="ChEBI" id="CHEBI:18420"/>
        <label>2</label>
    </ligand>
</feature>
<feature type="binding site" evidence="8">
    <location>
        <position position="110"/>
    </location>
    <ligand>
        <name>substrate</name>
    </ligand>
</feature>
<evidence type="ECO:0000256" key="6">
    <source>
        <dbReference type="ARBA" id="ARBA00022840"/>
    </source>
</evidence>
<dbReference type="InterPro" id="IPR036676">
    <property type="entry name" value="PurM-like_C_sf"/>
</dbReference>
<keyword evidence="13" id="KW-1185">Reference proteome</keyword>
<feature type="domain" description="PurM-like N-terminal" evidence="9">
    <location>
        <begin position="433"/>
        <end position="552"/>
    </location>
</feature>
<feature type="binding site" evidence="8">
    <location>
        <begin position="306"/>
        <end position="308"/>
    </location>
    <ligand>
        <name>substrate</name>
    </ligand>
</feature>
<dbReference type="NCBIfam" id="TIGR01736">
    <property type="entry name" value="FGAM_synth_II"/>
    <property type="match status" value="1"/>
</dbReference>
<dbReference type="InterPro" id="IPR016188">
    <property type="entry name" value="PurM-like_N"/>
</dbReference>
<feature type="domain" description="PurM-like C-terminal" evidence="10">
    <location>
        <begin position="566"/>
        <end position="703"/>
    </location>
</feature>
<dbReference type="Pfam" id="PF02769">
    <property type="entry name" value="AIRS_C"/>
    <property type="match status" value="2"/>
</dbReference>
<evidence type="ECO:0000256" key="1">
    <source>
        <dbReference type="ARBA" id="ARBA00022490"/>
    </source>
</evidence>
<keyword evidence="3 8" id="KW-0479">Metal-binding</keyword>
<dbReference type="CDD" id="cd02204">
    <property type="entry name" value="PurL_repeat2"/>
    <property type="match status" value="1"/>
</dbReference>
<feature type="binding site" evidence="8">
    <location>
        <position position="528"/>
    </location>
    <ligand>
        <name>Mg(2+)</name>
        <dbReference type="ChEBI" id="CHEBI:18420"/>
        <label>1</label>
    </ligand>
</feature>
<proteinExistence type="inferred from homology"/>
<feature type="binding site" evidence="8">
    <location>
        <position position="46"/>
    </location>
    <ligand>
        <name>ATP</name>
        <dbReference type="ChEBI" id="CHEBI:30616"/>
    </ligand>
</feature>
<protein>
    <recommendedName>
        <fullName evidence="8">Phosphoribosylformylglycinamidine synthase subunit PurL</fullName>
        <shortName evidence="8">FGAM synthase</shortName>
        <ecNumber evidence="8">6.3.5.3</ecNumber>
    </recommendedName>
    <alternativeName>
        <fullName evidence="8">Formylglycinamide ribonucleotide amidotransferase subunit II</fullName>
        <shortName evidence="8">FGAR amidotransferase II</shortName>
        <shortName evidence="8">FGAR-AT II</shortName>
    </alternativeName>
    <alternativeName>
        <fullName evidence="8">Glutamine amidotransferase PurL</fullName>
    </alternativeName>
    <alternativeName>
        <fullName evidence="8">Phosphoribosylformylglycinamidine synthase subunit II</fullName>
    </alternativeName>
</protein>
<dbReference type="HAMAP" id="MF_00420">
    <property type="entry name" value="PurL_2"/>
    <property type="match status" value="1"/>
</dbReference>
<evidence type="ECO:0000256" key="5">
    <source>
        <dbReference type="ARBA" id="ARBA00022755"/>
    </source>
</evidence>
<keyword evidence="1 8" id="KW-0963">Cytoplasm</keyword>
<dbReference type="InterPro" id="IPR036921">
    <property type="entry name" value="PurM-like_N_sf"/>
</dbReference>
<dbReference type="GO" id="GO:0005737">
    <property type="term" value="C:cytoplasm"/>
    <property type="evidence" value="ECO:0007669"/>
    <property type="project" value="UniProtKB-SubCell"/>
</dbReference>
<dbReference type="SUPFAM" id="SSF56042">
    <property type="entry name" value="PurM C-terminal domain-like"/>
    <property type="match status" value="2"/>
</dbReference>
<feature type="domain" description="PurM-like N-terminal" evidence="9">
    <location>
        <begin position="68"/>
        <end position="183"/>
    </location>
</feature>
<feature type="binding site" evidence="8">
    <location>
        <begin position="88"/>
        <end position="91"/>
    </location>
    <ligand>
        <name>substrate</name>
    </ligand>
</feature>
<feature type="binding site" evidence="8">
    <location>
        <position position="111"/>
    </location>
    <ligand>
        <name>Mg(2+)</name>
        <dbReference type="ChEBI" id="CHEBI:18420"/>
        <label>2</label>
    </ligand>
</feature>
<comment type="function">
    <text evidence="8">Part of the phosphoribosylformylglycinamidine synthase complex involved in the purines biosynthetic pathway. Catalyzes the ATP-dependent conversion of formylglycinamide ribonucleotide (FGAR) and glutamine to yield formylglycinamidine ribonucleotide (FGAM) and glutamate. The FGAM synthase complex is composed of three subunits. PurQ produces an ammonia molecule by converting glutamine to glutamate. PurL transfers the ammonia molecule to FGAR to form FGAM in an ATP-dependent manner. PurS interacts with PurQ and PurL and is thought to assist in the transfer of the ammonia molecule from PurQ to PurL.</text>
</comment>
<evidence type="ECO:0000313" key="12">
    <source>
        <dbReference type="EMBL" id="QSQ08010.1"/>
    </source>
</evidence>
<dbReference type="PIRSF" id="PIRSF001587">
    <property type="entry name" value="FGAM_synthase_II"/>
    <property type="match status" value="1"/>
</dbReference>
<dbReference type="SUPFAM" id="SSF55326">
    <property type="entry name" value="PurM N-terminal domain-like"/>
    <property type="match status" value="2"/>
</dbReference>
<evidence type="ECO:0000259" key="11">
    <source>
        <dbReference type="Pfam" id="PF18072"/>
    </source>
</evidence>
<feature type="binding site" evidence="8">
    <location>
        <position position="490"/>
    </location>
    <ligand>
        <name>ATP</name>
        <dbReference type="ChEBI" id="CHEBI:30616"/>
    </ligand>
</feature>
<dbReference type="EMBL" id="CP059066">
    <property type="protein sequence ID" value="QSQ08010.1"/>
    <property type="molecule type" value="Genomic_DNA"/>
</dbReference>
<name>A0A8A0RK45_9FIRM</name>
<dbReference type="Gene3D" id="3.30.1330.10">
    <property type="entry name" value="PurM-like, N-terminal domain"/>
    <property type="match status" value="2"/>
</dbReference>
<comment type="caution">
    <text evidence="8">Lacks conserved residue(s) required for the propagation of feature annotation.</text>
</comment>
<feature type="domain" description="PurM-like C-terminal" evidence="10">
    <location>
        <begin position="196"/>
        <end position="348"/>
    </location>
</feature>
<keyword evidence="2 8" id="KW-0436">Ligase</keyword>
<feature type="binding site" evidence="8">
    <location>
        <position position="527"/>
    </location>
    <ligand>
        <name>ATP</name>
        <dbReference type="ChEBI" id="CHEBI:30616"/>
    </ligand>
</feature>
<dbReference type="Pfam" id="PF18072">
    <property type="entry name" value="FGAR-AT_linker"/>
    <property type="match status" value="1"/>
</dbReference>
<dbReference type="InterPro" id="IPR010918">
    <property type="entry name" value="PurM-like_C_dom"/>
</dbReference>